<gene>
    <name evidence="2" type="ORF">VZ068_17225</name>
</gene>
<name>A0AAU7PEJ0_9XANT</name>
<evidence type="ECO:0000256" key="1">
    <source>
        <dbReference type="SAM" id="SignalP"/>
    </source>
</evidence>
<accession>A0AAU7PEJ0</accession>
<keyword evidence="1" id="KW-0732">Signal</keyword>
<reference evidence="2" key="1">
    <citation type="submission" date="2024-02" db="EMBL/GenBank/DDBJ databases">
        <title>Complete genome sequence of Xanthomonas sp. 10-10.</title>
        <authorList>
            <person name="Biessy A."/>
            <person name="Ciotola M."/>
            <person name="Cadieux M."/>
            <person name="Soufiane B."/>
            <person name="Laforest M."/>
            <person name="Filion M."/>
        </authorList>
    </citation>
    <scope>NUCLEOTIDE SEQUENCE</scope>
    <source>
        <strain evidence="2">10-10</strain>
    </source>
</reference>
<dbReference type="EMBL" id="CP144460">
    <property type="protein sequence ID" value="XBS40151.1"/>
    <property type="molecule type" value="Genomic_DNA"/>
</dbReference>
<sequence>MSIAVAMALGAGTAGACNAAAMAATAPPATPTRTSLPEPTPMQTHPYVGMWVTGDGRIRQALLANGRYDEARDARQSAYQGRYDITGSTIRYWDDSGFTADGQFVTQDELHHGGMILHRQRQD</sequence>
<dbReference type="AlphaFoldDB" id="A0AAU7PEJ0"/>
<protein>
    <submittedName>
        <fullName evidence="2">Atu4866 domain-containing protein</fullName>
    </submittedName>
</protein>
<organism evidence="2">
    <name type="scientific">Xanthomonas sp. 10-10</name>
    <dbReference type="NCBI Taxonomy" id="3115848"/>
    <lineage>
        <taxon>Bacteria</taxon>
        <taxon>Pseudomonadati</taxon>
        <taxon>Pseudomonadota</taxon>
        <taxon>Gammaproteobacteria</taxon>
        <taxon>Lysobacterales</taxon>
        <taxon>Lysobacteraceae</taxon>
        <taxon>Xanthomonas</taxon>
    </lineage>
</organism>
<dbReference type="Gene3D" id="2.40.128.290">
    <property type="entry name" value="Uncharacterised protein Atu4866, PF11512"/>
    <property type="match status" value="1"/>
</dbReference>
<dbReference type="InterPro" id="IPR020955">
    <property type="entry name" value="Uncharacterised_Atu4866"/>
</dbReference>
<dbReference type="InterPro" id="IPR038646">
    <property type="entry name" value="Atu4866-like_sf"/>
</dbReference>
<feature type="signal peptide" evidence="1">
    <location>
        <begin position="1"/>
        <end position="19"/>
    </location>
</feature>
<proteinExistence type="predicted"/>
<dbReference type="RefSeq" id="WP_349657745.1">
    <property type="nucleotide sequence ID" value="NZ_CP144460.1"/>
</dbReference>
<dbReference type="Pfam" id="PF11512">
    <property type="entry name" value="Atu4866"/>
    <property type="match status" value="1"/>
</dbReference>
<feature type="chain" id="PRO_5043683579" evidence="1">
    <location>
        <begin position="20"/>
        <end position="123"/>
    </location>
</feature>
<evidence type="ECO:0000313" key="2">
    <source>
        <dbReference type="EMBL" id="XBS40151.1"/>
    </source>
</evidence>